<name>A0A0Q2QTV7_MYCGO</name>
<dbReference type="Proteomes" id="UP000051677">
    <property type="component" value="Unassembled WGS sequence"/>
</dbReference>
<evidence type="ECO:0000313" key="2">
    <source>
        <dbReference type="EMBL" id="KQH75470.1"/>
    </source>
</evidence>
<organism evidence="2 3">
    <name type="scientific">Mycobacterium gordonae</name>
    <dbReference type="NCBI Taxonomy" id="1778"/>
    <lineage>
        <taxon>Bacteria</taxon>
        <taxon>Bacillati</taxon>
        <taxon>Actinomycetota</taxon>
        <taxon>Actinomycetes</taxon>
        <taxon>Mycobacteriales</taxon>
        <taxon>Mycobacteriaceae</taxon>
        <taxon>Mycobacterium</taxon>
    </lineage>
</organism>
<sequence length="343" mass="36585">MRDGEVRNLGPIAGTGARGGVPGIGAVDLGEVVELPDGSYVAVFGDSFGGDKVGTHPHYPSVAVPVTFDPAGHPHFGMPLTGPRGSRNPLFIPPRQARGMNTLPSGSVLVGDRTYMLVVGTKDLRTEGGSWLVEVTDRPARGWKPVRGSWRPGDHANGGQSQISGYQAADGQVYIVADAFDRSRRVTLYRTDPATFTDRSSWRPYVRRTDGEAAWGMPGESAIALSATNFGELSFREVDGRAVLAGFNVRTGPDGAVEIWVADGPTEIFSQAPPTVLMQQSDPAGPNFVAQNYGGYIVPGSTLAQMKIFASQWNTQADRHGVPIGAPYNTQLVIANVSRRRAL</sequence>
<feature type="domain" description="DUF4185" evidence="1">
    <location>
        <begin position="23"/>
        <end position="330"/>
    </location>
</feature>
<accession>A0A0Q2QTV7</accession>
<dbReference type="EMBL" id="LKTM01000374">
    <property type="protein sequence ID" value="KQH75470.1"/>
    <property type="molecule type" value="Genomic_DNA"/>
</dbReference>
<evidence type="ECO:0000313" key="3">
    <source>
        <dbReference type="Proteomes" id="UP000051677"/>
    </source>
</evidence>
<comment type="caution">
    <text evidence="2">The sequence shown here is derived from an EMBL/GenBank/DDBJ whole genome shotgun (WGS) entry which is preliminary data.</text>
</comment>
<dbReference type="InterPro" id="IPR025442">
    <property type="entry name" value="DUF4185"/>
</dbReference>
<protein>
    <recommendedName>
        <fullName evidence="1">DUF4185 domain-containing protein</fullName>
    </recommendedName>
</protein>
<dbReference type="Pfam" id="PF13810">
    <property type="entry name" value="DUF4185"/>
    <property type="match status" value="1"/>
</dbReference>
<dbReference type="OrthoDB" id="4789771at2"/>
<gene>
    <name evidence="2" type="ORF">AO501_24380</name>
</gene>
<reference evidence="2 3" key="1">
    <citation type="submission" date="2015-10" db="EMBL/GenBank/DDBJ databases">
        <title>Mycobacterium gordonae draft genome assembly.</title>
        <authorList>
            <person name="Ustinova V."/>
            <person name="Smirnova T."/>
            <person name="Blagodatskikh K."/>
            <person name="Varlamov D."/>
            <person name="Larionova E."/>
            <person name="Chernousova L."/>
        </authorList>
    </citation>
    <scope>NUCLEOTIDE SEQUENCE [LARGE SCALE GENOMIC DNA]</scope>
    <source>
        <strain evidence="2 3">CTRI 14-8773</strain>
    </source>
</reference>
<evidence type="ECO:0000259" key="1">
    <source>
        <dbReference type="Pfam" id="PF13810"/>
    </source>
</evidence>
<dbReference type="RefSeq" id="WP_055581567.1">
    <property type="nucleotide sequence ID" value="NZ_LKTM01000374.1"/>
</dbReference>
<proteinExistence type="predicted"/>
<dbReference type="STRING" id="1778.A9W97_18470"/>
<dbReference type="AlphaFoldDB" id="A0A0Q2QTV7"/>